<dbReference type="Gene3D" id="1.20.1600.10">
    <property type="entry name" value="Outer membrane efflux proteins (OEP)"/>
    <property type="match status" value="1"/>
</dbReference>
<keyword evidence="5" id="KW-1185">Reference proteome</keyword>
<comment type="caution">
    <text evidence="4">The sequence shown here is derived from an EMBL/GenBank/DDBJ whole genome shotgun (WGS) entry which is preliminary data.</text>
</comment>
<sequence>MEAPIENPQQFSNSGNRDLPDTWWTSFDDPALHSIIERSLENNLSLAANQQGFLAAMAVVKREKSFLIPDISAEARSGISRPEPDFAGGENTQIGLSASYEVDLWGRIRAGIEAEEYRAQASYYDYQAAAISISAETALTYYRLVAARQQLQLAENQIQTNEEITRLIRARFTGGQIRAVDILRQEQLLQNTREQKVIYETDIEILKNQLALLLAKPAQNELMVKTDSFPRLPELPQTGLPLELVRRRPDVKQAYNLVLAADRDMAVAIRNKYPRLSLNLQGQARSNNFNNIFNDWAYTLSGNLFAPLITGGRLKAEVSRTEAVKEQVLLQYGQTVLTSFREVEDALIREEKQKERIQILEDRLELSQKTIRQLRTEFLNGLSEYLDVLLALGEQQQLQRDLITARQNLIEIRISLYRALAGGLELEEVEEPQFN</sequence>
<dbReference type="PANTHER" id="PTHR30203:SF33">
    <property type="entry name" value="BLR4455 PROTEIN"/>
    <property type="match status" value="1"/>
</dbReference>
<dbReference type="Gene3D" id="2.20.200.10">
    <property type="entry name" value="Outer membrane efflux proteins (OEP)"/>
    <property type="match status" value="1"/>
</dbReference>
<comment type="subcellular location">
    <subcellularLocation>
        <location evidence="2">Cell membrane</location>
        <topology evidence="2">Lipid-anchor</topology>
    </subcellularLocation>
</comment>
<feature type="coiled-coil region" evidence="3">
    <location>
        <begin position="343"/>
        <end position="377"/>
    </location>
</feature>
<evidence type="ECO:0000313" key="5">
    <source>
        <dbReference type="Proteomes" id="UP001155280"/>
    </source>
</evidence>
<evidence type="ECO:0000313" key="4">
    <source>
        <dbReference type="EMBL" id="MCP9201364.1"/>
    </source>
</evidence>
<organism evidence="4 5">
    <name type="scientific">Christiangramia oceanisediminis</name>
    <dbReference type="NCBI Taxonomy" id="2920386"/>
    <lineage>
        <taxon>Bacteria</taxon>
        <taxon>Pseudomonadati</taxon>
        <taxon>Bacteroidota</taxon>
        <taxon>Flavobacteriia</taxon>
        <taxon>Flavobacteriales</taxon>
        <taxon>Flavobacteriaceae</taxon>
        <taxon>Christiangramia</taxon>
    </lineage>
</organism>
<dbReference type="PANTHER" id="PTHR30203">
    <property type="entry name" value="OUTER MEMBRANE CATION EFFLUX PROTEIN"/>
    <property type="match status" value="1"/>
</dbReference>
<dbReference type="Pfam" id="PF02321">
    <property type="entry name" value="OEP"/>
    <property type="match status" value="2"/>
</dbReference>
<dbReference type="GO" id="GO:0005886">
    <property type="term" value="C:plasma membrane"/>
    <property type="evidence" value="ECO:0007669"/>
    <property type="project" value="UniProtKB-SubCell"/>
</dbReference>
<keyword evidence="2" id="KW-0449">Lipoprotein</keyword>
<evidence type="ECO:0000256" key="3">
    <source>
        <dbReference type="SAM" id="Coils"/>
    </source>
</evidence>
<evidence type="ECO:0000256" key="1">
    <source>
        <dbReference type="ARBA" id="ARBA00007613"/>
    </source>
</evidence>
<dbReference type="GO" id="GO:0015562">
    <property type="term" value="F:efflux transmembrane transporter activity"/>
    <property type="evidence" value="ECO:0007669"/>
    <property type="project" value="InterPro"/>
</dbReference>
<dbReference type="NCBIfam" id="TIGR01845">
    <property type="entry name" value="outer_NodT"/>
    <property type="match status" value="1"/>
</dbReference>
<keyword evidence="2" id="KW-0472">Membrane</keyword>
<accession>A0A9X2L016</accession>
<dbReference type="InterPro" id="IPR003423">
    <property type="entry name" value="OMP_efflux"/>
</dbReference>
<keyword evidence="2" id="KW-1134">Transmembrane beta strand</keyword>
<name>A0A9X2L016_9FLAO</name>
<keyword evidence="3" id="KW-0175">Coiled coil</keyword>
<gene>
    <name evidence="4" type="ORF">MKO06_15750</name>
</gene>
<dbReference type="EMBL" id="JANCNS010000003">
    <property type="protein sequence ID" value="MCP9201364.1"/>
    <property type="molecule type" value="Genomic_DNA"/>
</dbReference>
<keyword evidence="2" id="KW-0564">Palmitate</keyword>
<dbReference type="AlphaFoldDB" id="A0A9X2L016"/>
<dbReference type="SUPFAM" id="SSF56954">
    <property type="entry name" value="Outer membrane efflux proteins (OEP)"/>
    <property type="match status" value="1"/>
</dbReference>
<reference evidence="4" key="1">
    <citation type="submission" date="2022-07" db="EMBL/GenBank/DDBJ databases">
        <title>Gramela sediminis sp. nov., isolated from deep-sea sediment of the Indian Ocean.</title>
        <authorList>
            <person name="Shi H."/>
        </authorList>
    </citation>
    <scope>NUCLEOTIDE SEQUENCE</scope>
    <source>
        <strain evidence="4">GC03-9</strain>
    </source>
</reference>
<comment type="similarity">
    <text evidence="1 2">Belongs to the outer membrane factor (OMF) (TC 1.B.17) family.</text>
</comment>
<dbReference type="InterPro" id="IPR010131">
    <property type="entry name" value="MdtP/NodT-like"/>
</dbReference>
<evidence type="ECO:0000256" key="2">
    <source>
        <dbReference type="RuleBase" id="RU362097"/>
    </source>
</evidence>
<proteinExistence type="inferred from homology"/>
<protein>
    <submittedName>
        <fullName evidence="4">Efflux transporter outer membrane subunit</fullName>
    </submittedName>
</protein>
<keyword evidence="2" id="KW-0812">Transmembrane</keyword>
<dbReference type="Proteomes" id="UP001155280">
    <property type="component" value="Unassembled WGS sequence"/>
</dbReference>